<dbReference type="AlphaFoldDB" id="A0A089NX29"/>
<dbReference type="HOGENOM" id="CLU_3253965_0_0_5"/>
<keyword evidence="3" id="KW-1185">Reference proteome</keyword>
<dbReference type="EMBL" id="CP003811">
    <property type="protein sequence ID" value="AIQ90358.1"/>
    <property type="molecule type" value="Genomic_DNA"/>
</dbReference>
<evidence type="ECO:0000313" key="2">
    <source>
        <dbReference type="EMBL" id="AIQ90358.1"/>
    </source>
</evidence>
<accession>A0A089NX29</accession>
<dbReference type="Proteomes" id="UP000029492">
    <property type="component" value="Chromosome"/>
</dbReference>
<feature type="region of interest" description="Disordered" evidence="1">
    <location>
        <begin position="1"/>
        <end position="42"/>
    </location>
</feature>
<proteinExistence type="predicted"/>
<protein>
    <submittedName>
        <fullName evidence="2">Protein of unassigned function</fullName>
    </submittedName>
</protein>
<evidence type="ECO:0000313" key="3">
    <source>
        <dbReference type="Proteomes" id="UP000029492"/>
    </source>
</evidence>
<dbReference type="KEGG" id="mor:MOC_2603"/>
<name>A0A089NX29_9HYPH</name>
<gene>
    <name evidence="2" type="ORF">MOC_2603</name>
</gene>
<organism evidence="2 3">
    <name type="scientific">Methylobacterium oryzae CBMB20</name>
    <dbReference type="NCBI Taxonomy" id="693986"/>
    <lineage>
        <taxon>Bacteria</taxon>
        <taxon>Pseudomonadati</taxon>
        <taxon>Pseudomonadota</taxon>
        <taxon>Alphaproteobacteria</taxon>
        <taxon>Hyphomicrobiales</taxon>
        <taxon>Methylobacteriaceae</taxon>
        <taxon>Methylobacterium</taxon>
    </lineage>
</organism>
<evidence type="ECO:0000256" key="1">
    <source>
        <dbReference type="SAM" id="MobiDB-lite"/>
    </source>
</evidence>
<reference evidence="2 3" key="1">
    <citation type="journal article" date="2014" name="PLoS ONE">
        <title>Genome Information of Methylobacterium oryzae, a Plant-Probiotic Methylotroph in the Phyllosphere.</title>
        <authorList>
            <person name="Kwak M.J."/>
            <person name="Jeong H."/>
            <person name="Madhaiyan M."/>
            <person name="Lee Y."/>
            <person name="Sa T.M."/>
            <person name="Oh T.K."/>
            <person name="Kim J.F."/>
        </authorList>
    </citation>
    <scope>NUCLEOTIDE SEQUENCE [LARGE SCALE GENOMIC DNA]</scope>
    <source>
        <strain evidence="2 3">CBMB20</strain>
    </source>
</reference>
<sequence>MTLRRDSFGTSRRLGEVPGLDRPNRRRRTAPPRSARGGFASQ</sequence>